<feature type="compositionally biased region" description="Basic and acidic residues" evidence="1">
    <location>
        <begin position="11"/>
        <end position="23"/>
    </location>
</feature>
<evidence type="ECO:0000313" key="2">
    <source>
        <dbReference type="EMBL" id="CCD15198.1"/>
    </source>
</evidence>
<comment type="caution">
    <text evidence="2">The sequence shown here is derived from an EMBL/GenBank/DDBJ whole genome shotgun (WGS) entry which is preliminary data.</text>
</comment>
<dbReference type="EMBL" id="CAEQ01001820">
    <property type="protein sequence ID" value="CCD15198.1"/>
    <property type="molecule type" value="Genomic_DNA"/>
</dbReference>
<gene>
    <name evidence="2" type="ORF">TCIL3000_0_57430</name>
</gene>
<accession>F9WD47</accession>
<evidence type="ECO:0000256" key="1">
    <source>
        <dbReference type="SAM" id="MobiDB-lite"/>
    </source>
</evidence>
<protein>
    <submittedName>
        <fullName evidence="2">WGS project CAEQ00000000 data, annotated contig 2320</fullName>
    </submittedName>
</protein>
<keyword evidence="3" id="KW-1185">Reference proteome</keyword>
<feature type="region of interest" description="Disordered" evidence="1">
    <location>
        <begin position="1"/>
        <end position="42"/>
    </location>
</feature>
<proteinExistence type="predicted"/>
<name>F9WD47_TRYCI</name>
<reference evidence="2 3" key="2">
    <citation type="journal article" date="2012" name="Proc. Natl. Acad. Sci. U.S.A.">
        <title>Antigenic diversity is generated by distinct evolutionary mechanisms in African trypanosome species.</title>
        <authorList>
            <person name="Jackson A.P."/>
            <person name="Berry A."/>
            <person name="Aslett M."/>
            <person name="Allison H.C."/>
            <person name="Burton P."/>
            <person name="Vavrova-Anderson J."/>
            <person name="Brown R."/>
            <person name="Browne H."/>
            <person name="Corton N."/>
            <person name="Hauser H."/>
            <person name="Gamble J."/>
            <person name="Gilderthorp R."/>
            <person name="Marcello L."/>
            <person name="McQuillan J."/>
            <person name="Otto T.D."/>
            <person name="Quail M.A."/>
            <person name="Sanders M.J."/>
            <person name="van Tonder A."/>
            <person name="Ginger M.L."/>
            <person name="Field M.C."/>
            <person name="Barry J.D."/>
            <person name="Hertz-Fowler C."/>
            <person name="Berriman M."/>
        </authorList>
    </citation>
    <scope>NUCLEOTIDE SEQUENCE [LARGE SCALE GENOMIC DNA]</scope>
    <source>
        <strain evidence="2 3">IL3000</strain>
    </source>
</reference>
<sequence length="169" mass="19178">MHSGKVHHERRTAEGSFSHDGRGRLSRASWVQSSGYQPRKAPPYSKRFQEALLFPHLCPTSTVSQNMCMAQPDPRRSSGGGVSHGRGRAARSVPAGRTDLHYPRPVWTNSLKILESTRRIREDGGKFHRPFHPSYHAMKAPVFHDLETWRSMASRRWTHGLTACVGNRR</sequence>
<dbReference type="VEuPathDB" id="TriTrypDB:TcIL3000_0_57430"/>
<evidence type="ECO:0000313" key="3">
    <source>
        <dbReference type="Proteomes" id="UP000000702"/>
    </source>
</evidence>
<feature type="region of interest" description="Disordered" evidence="1">
    <location>
        <begin position="70"/>
        <end position="97"/>
    </location>
</feature>
<reference evidence="3" key="1">
    <citation type="submission" date="2011-07" db="EMBL/GenBank/DDBJ databases">
        <title>Divergent evolution of antigenic variation in African trypanosomes.</title>
        <authorList>
            <person name="Jackson A.P."/>
            <person name="Berry A."/>
            <person name="Allison H.C."/>
            <person name="Burton P."/>
            <person name="Anderson J."/>
            <person name="Aslett M."/>
            <person name="Brown R."/>
            <person name="Corton N."/>
            <person name="Harris D."/>
            <person name="Hauser H."/>
            <person name="Gamble J."/>
            <person name="Gilderthorp R."/>
            <person name="McQuillan J."/>
            <person name="Quail M.A."/>
            <person name="Sanders M."/>
            <person name="Van Tonder A."/>
            <person name="Ginger M.L."/>
            <person name="Donelson J.E."/>
            <person name="Field M.C."/>
            <person name="Barry J.D."/>
            <person name="Berriman M."/>
            <person name="Hertz-Fowler C."/>
        </authorList>
    </citation>
    <scope>NUCLEOTIDE SEQUENCE [LARGE SCALE GENOMIC DNA]</scope>
    <source>
        <strain evidence="3">IL3000</strain>
    </source>
</reference>
<dbReference type="Proteomes" id="UP000000702">
    <property type="component" value="Unassembled WGS sequence"/>
</dbReference>
<organism evidence="2 3">
    <name type="scientific">Trypanosoma congolense (strain IL3000)</name>
    <dbReference type="NCBI Taxonomy" id="1068625"/>
    <lineage>
        <taxon>Eukaryota</taxon>
        <taxon>Discoba</taxon>
        <taxon>Euglenozoa</taxon>
        <taxon>Kinetoplastea</taxon>
        <taxon>Metakinetoplastina</taxon>
        <taxon>Trypanosomatida</taxon>
        <taxon>Trypanosomatidae</taxon>
        <taxon>Trypanosoma</taxon>
        <taxon>Nannomonas</taxon>
    </lineage>
</organism>
<feature type="compositionally biased region" description="Basic residues" evidence="1">
    <location>
        <begin position="1"/>
        <end position="10"/>
    </location>
</feature>
<dbReference type="AlphaFoldDB" id="F9WD47"/>